<name>A0ACC1HJX7_9FUNG</name>
<dbReference type="Proteomes" id="UP001145114">
    <property type="component" value="Unassembled WGS sequence"/>
</dbReference>
<protein>
    <submittedName>
        <fullName evidence="1">Uncharacterized protein</fullName>
    </submittedName>
</protein>
<sequence length="61" mass="6925">MELRKLNTKLMFTYLEPIEQLSKDPTNIAEPGLEWLVFCKGAVLAEKVGTLYVRAQAKNTL</sequence>
<comment type="caution">
    <text evidence="1">The sequence shown here is derived from an EMBL/GenBank/DDBJ whole genome shotgun (WGS) entry which is preliminary data.</text>
</comment>
<reference evidence="1" key="1">
    <citation type="submission" date="2022-06" db="EMBL/GenBank/DDBJ databases">
        <title>Phylogenomic reconstructions and comparative analyses of Kickxellomycotina fungi.</title>
        <authorList>
            <person name="Reynolds N.K."/>
            <person name="Stajich J.E."/>
            <person name="Barry K."/>
            <person name="Grigoriev I.V."/>
            <person name="Crous P."/>
            <person name="Smith M.E."/>
        </authorList>
    </citation>
    <scope>NUCLEOTIDE SEQUENCE</scope>
    <source>
        <strain evidence="1">RSA 2271</strain>
    </source>
</reference>
<proteinExistence type="predicted"/>
<keyword evidence="2" id="KW-1185">Reference proteome</keyword>
<evidence type="ECO:0000313" key="1">
    <source>
        <dbReference type="EMBL" id="KAJ1675685.1"/>
    </source>
</evidence>
<gene>
    <name evidence="1" type="ORF">EV182_000778</name>
</gene>
<accession>A0ACC1HJX7</accession>
<organism evidence="1 2">
    <name type="scientific">Spiromyces aspiralis</name>
    <dbReference type="NCBI Taxonomy" id="68401"/>
    <lineage>
        <taxon>Eukaryota</taxon>
        <taxon>Fungi</taxon>
        <taxon>Fungi incertae sedis</taxon>
        <taxon>Zoopagomycota</taxon>
        <taxon>Kickxellomycotina</taxon>
        <taxon>Kickxellomycetes</taxon>
        <taxon>Kickxellales</taxon>
        <taxon>Kickxellaceae</taxon>
        <taxon>Spiromyces</taxon>
    </lineage>
</organism>
<evidence type="ECO:0000313" key="2">
    <source>
        <dbReference type="Proteomes" id="UP001145114"/>
    </source>
</evidence>
<dbReference type="EMBL" id="JAMZIH010005204">
    <property type="protein sequence ID" value="KAJ1675685.1"/>
    <property type="molecule type" value="Genomic_DNA"/>
</dbReference>